<keyword evidence="3" id="KW-1185">Reference proteome</keyword>
<reference evidence="3" key="1">
    <citation type="journal article" date="2014" name="Nat. Genet.">
        <title>Genome of the human hookworm Necator americanus.</title>
        <authorList>
            <person name="Tang Y.T."/>
            <person name="Gao X."/>
            <person name="Rosa B.A."/>
            <person name="Abubucker S."/>
            <person name="Hallsworth-Pepin K."/>
            <person name="Martin J."/>
            <person name="Tyagi R."/>
            <person name="Heizer E."/>
            <person name="Zhang X."/>
            <person name="Bhonagiri-Palsikar V."/>
            <person name="Minx P."/>
            <person name="Warren W.C."/>
            <person name="Wang Q."/>
            <person name="Zhan B."/>
            <person name="Hotez P.J."/>
            <person name="Sternberg P.W."/>
            <person name="Dougall A."/>
            <person name="Gaze S.T."/>
            <person name="Mulvenna J."/>
            <person name="Sotillo J."/>
            <person name="Ranganathan S."/>
            <person name="Rabelo E.M."/>
            <person name="Wilson R.K."/>
            <person name="Felgner P.L."/>
            <person name="Bethony J."/>
            <person name="Hawdon J.M."/>
            <person name="Gasser R.B."/>
            <person name="Loukas A."/>
            <person name="Mitreva M."/>
        </authorList>
    </citation>
    <scope>NUCLEOTIDE SEQUENCE [LARGE SCALE GENOMIC DNA]</scope>
</reference>
<evidence type="ECO:0000256" key="1">
    <source>
        <dbReference type="SAM" id="MobiDB-lite"/>
    </source>
</evidence>
<sequence>MLRYSGETKCCTHPPHPPGETVAAATPVRAHWRSKMPLVRDDDNPHSNEDIHYLQRWLIRSD</sequence>
<dbReference type="Proteomes" id="UP000053676">
    <property type="component" value="Unassembled WGS sequence"/>
</dbReference>
<evidence type="ECO:0000313" key="2">
    <source>
        <dbReference type="EMBL" id="ETN84739.1"/>
    </source>
</evidence>
<dbReference type="KEGG" id="nai:NECAME_06703"/>
<dbReference type="AlphaFoldDB" id="W2TSV1"/>
<evidence type="ECO:0000313" key="3">
    <source>
        <dbReference type="Proteomes" id="UP000053676"/>
    </source>
</evidence>
<organism evidence="2 3">
    <name type="scientific">Necator americanus</name>
    <name type="common">Human hookworm</name>
    <dbReference type="NCBI Taxonomy" id="51031"/>
    <lineage>
        <taxon>Eukaryota</taxon>
        <taxon>Metazoa</taxon>
        <taxon>Ecdysozoa</taxon>
        <taxon>Nematoda</taxon>
        <taxon>Chromadorea</taxon>
        <taxon>Rhabditida</taxon>
        <taxon>Rhabditina</taxon>
        <taxon>Rhabditomorpha</taxon>
        <taxon>Strongyloidea</taxon>
        <taxon>Ancylostomatidae</taxon>
        <taxon>Bunostominae</taxon>
        <taxon>Necator</taxon>
    </lineage>
</organism>
<name>W2TSV1_NECAM</name>
<protein>
    <submittedName>
        <fullName evidence="2">Uncharacterized protein</fullName>
    </submittedName>
</protein>
<feature type="region of interest" description="Disordered" evidence="1">
    <location>
        <begin position="1"/>
        <end position="22"/>
    </location>
</feature>
<gene>
    <name evidence="2" type="ORF">NECAME_06703</name>
</gene>
<accession>W2TSV1</accession>
<dbReference type="EMBL" id="KI657872">
    <property type="protein sequence ID" value="ETN84739.1"/>
    <property type="molecule type" value="Genomic_DNA"/>
</dbReference>
<proteinExistence type="predicted"/>